<dbReference type="SMART" id="SM01067">
    <property type="entry name" value="CBM_3"/>
    <property type="match status" value="1"/>
</dbReference>
<organism evidence="5 6">
    <name type="scientific">Saccharothrix xinjiangensis</name>
    <dbReference type="NCBI Taxonomy" id="204798"/>
    <lineage>
        <taxon>Bacteria</taxon>
        <taxon>Bacillati</taxon>
        <taxon>Actinomycetota</taxon>
        <taxon>Actinomycetes</taxon>
        <taxon>Pseudonocardiales</taxon>
        <taxon>Pseudonocardiaceae</taxon>
        <taxon>Saccharothrix</taxon>
    </lineage>
</organism>
<dbReference type="InterPro" id="IPR036966">
    <property type="entry name" value="CBM3_sf"/>
</dbReference>
<dbReference type="CDD" id="cd00413">
    <property type="entry name" value="Glyco_hydrolase_16"/>
    <property type="match status" value="1"/>
</dbReference>
<dbReference type="Pfam" id="PF00722">
    <property type="entry name" value="Glyco_hydro_16"/>
    <property type="match status" value="1"/>
</dbReference>
<feature type="compositionally biased region" description="Low complexity" evidence="1">
    <location>
        <begin position="182"/>
        <end position="201"/>
    </location>
</feature>
<dbReference type="RefSeq" id="WP_344037231.1">
    <property type="nucleotide sequence ID" value="NZ_BAAAKE010000006.1"/>
</dbReference>
<dbReference type="InterPro" id="IPR000757">
    <property type="entry name" value="Beta-glucanase-like"/>
</dbReference>
<dbReference type="SUPFAM" id="SSF49899">
    <property type="entry name" value="Concanavalin A-like lectins/glucanases"/>
    <property type="match status" value="1"/>
</dbReference>
<feature type="signal peptide" evidence="2">
    <location>
        <begin position="1"/>
        <end position="37"/>
    </location>
</feature>
<accession>A0ABV9Y9C8</accession>
<evidence type="ECO:0000313" key="5">
    <source>
        <dbReference type="EMBL" id="MFC5057236.1"/>
    </source>
</evidence>
<dbReference type="Gene3D" id="2.60.40.710">
    <property type="entry name" value="Endoglucanase-like"/>
    <property type="match status" value="1"/>
</dbReference>
<dbReference type="InterPro" id="IPR006311">
    <property type="entry name" value="TAT_signal"/>
</dbReference>
<dbReference type="PROSITE" id="PS51762">
    <property type="entry name" value="GH16_2"/>
    <property type="match status" value="1"/>
</dbReference>
<keyword evidence="2" id="KW-0732">Signal</keyword>
<dbReference type="InterPro" id="IPR001956">
    <property type="entry name" value="CBM3"/>
</dbReference>
<dbReference type="EMBL" id="JBHSJB010000027">
    <property type="protein sequence ID" value="MFC5057236.1"/>
    <property type="molecule type" value="Genomic_DNA"/>
</dbReference>
<dbReference type="InterPro" id="IPR008965">
    <property type="entry name" value="CBM2/CBM3_carb-bd_dom_sf"/>
</dbReference>
<feature type="domain" description="GH16" evidence="4">
    <location>
        <begin position="197"/>
        <end position="445"/>
    </location>
</feature>
<sequence length="471" mass="50633">MSTLSTPSTRKIAAAGAAAVAVGALVTGLVTAPPALAADAVTAQYRTSATAAATDQAEPWFKLVNSGTTTLPLNELKVRYYFTADTPSTGYRFACSWAVRGCGIVTGTFGTLTGGGADRYLEVGFTSGTLAPGADTGDLQLRFYRADWGRITQSDDYSFRASSTYSAWSRVTVHRGGALLYGTPPGGSQPTTTTTTTTTSNPPNPNGPALFDDFSYTGSADPRIAQRGWTVRAGGGGPGVPGAEWDPTRVTFPSVDGQQSMRLESWNNGSAARQTELYHQRKFFEGTYAARVKFSDAPVSGPDGDHVVQTFFTITPLRSDLDPDYGEIDFEYLPNGGWGEPANVLYETTWETYRNEPWLADNTHTAQRQSYAGWHDLVVQVSGGRVKYFVDGAQVADHGDKYYPETPMSINFNLWFISGGLVGTPGERTYQQHVDWVYFAKDQVLSPAQVTSKVGGYRSAGVSHVDTVPAA</sequence>
<evidence type="ECO:0000256" key="1">
    <source>
        <dbReference type="SAM" id="MobiDB-lite"/>
    </source>
</evidence>
<proteinExistence type="predicted"/>
<dbReference type="Gene3D" id="2.60.120.200">
    <property type="match status" value="1"/>
</dbReference>
<evidence type="ECO:0000313" key="6">
    <source>
        <dbReference type="Proteomes" id="UP001595833"/>
    </source>
</evidence>
<feature type="chain" id="PRO_5045141963" evidence="2">
    <location>
        <begin position="38"/>
        <end position="471"/>
    </location>
</feature>
<comment type="caution">
    <text evidence="5">The sequence shown here is derived from an EMBL/GenBank/DDBJ whole genome shotgun (WGS) entry which is preliminary data.</text>
</comment>
<feature type="domain" description="CBM3" evidence="3">
    <location>
        <begin position="37"/>
        <end position="186"/>
    </location>
</feature>
<name>A0ABV9Y9C8_9PSEU</name>
<evidence type="ECO:0000259" key="4">
    <source>
        <dbReference type="PROSITE" id="PS51762"/>
    </source>
</evidence>
<dbReference type="SUPFAM" id="SSF49384">
    <property type="entry name" value="Carbohydrate-binding domain"/>
    <property type="match status" value="1"/>
</dbReference>
<reference evidence="6" key="1">
    <citation type="journal article" date="2019" name="Int. J. Syst. Evol. Microbiol.">
        <title>The Global Catalogue of Microorganisms (GCM) 10K type strain sequencing project: providing services to taxonomists for standard genome sequencing and annotation.</title>
        <authorList>
            <consortium name="The Broad Institute Genomics Platform"/>
            <consortium name="The Broad Institute Genome Sequencing Center for Infectious Disease"/>
            <person name="Wu L."/>
            <person name="Ma J."/>
        </authorList>
    </citation>
    <scope>NUCLEOTIDE SEQUENCE [LARGE SCALE GENOMIC DNA]</scope>
    <source>
        <strain evidence="6">KCTC 12848</strain>
    </source>
</reference>
<dbReference type="Proteomes" id="UP001595833">
    <property type="component" value="Unassembled WGS sequence"/>
</dbReference>
<dbReference type="PROSITE" id="PS51318">
    <property type="entry name" value="TAT"/>
    <property type="match status" value="1"/>
</dbReference>
<dbReference type="PROSITE" id="PS51172">
    <property type="entry name" value="CBM3"/>
    <property type="match status" value="1"/>
</dbReference>
<keyword evidence="6" id="KW-1185">Reference proteome</keyword>
<evidence type="ECO:0000259" key="3">
    <source>
        <dbReference type="PROSITE" id="PS51172"/>
    </source>
</evidence>
<protein>
    <submittedName>
        <fullName evidence="5">Cellulose binding domain-containing protein</fullName>
    </submittedName>
</protein>
<gene>
    <name evidence="5" type="ORF">ACFPFM_26260</name>
</gene>
<dbReference type="InterPro" id="IPR013320">
    <property type="entry name" value="ConA-like_dom_sf"/>
</dbReference>
<dbReference type="Pfam" id="PF00942">
    <property type="entry name" value="CBM_3"/>
    <property type="match status" value="1"/>
</dbReference>
<evidence type="ECO:0000256" key="2">
    <source>
        <dbReference type="SAM" id="SignalP"/>
    </source>
</evidence>
<feature type="region of interest" description="Disordered" evidence="1">
    <location>
        <begin position="180"/>
        <end position="205"/>
    </location>
</feature>